<organism evidence="2 3">
    <name type="scientific">Remersonia thermophila</name>
    <dbReference type="NCBI Taxonomy" id="72144"/>
    <lineage>
        <taxon>Eukaryota</taxon>
        <taxon>Fungi</taxon>
        <taxon>Dikarya</taxon>
        <taxon>Ascomycota</taxon>
        <taxon>Pezizomycotina</taxon>
        <taxon>Sordariomycetes</taxon>
        <taxon>Sordariomycetidae</taxon>
        <taxon>Sordariales</taxon>
        <taxon>Sordariales incertae sedis</taxon>
        <taxon>Remersonia</taxon>
    </lineage>
</organism>
<dbReference type="PANTHER" id="PTHR15002:SF0">
    <property type="entry name" value="RIBOSOMAL BIOGENESIS PROTEIN LAS1L"/>
    <property type="match status" value="1"/>
</dbReference>
<proteinExistence type="predicted"/>
<comment type="caution">
    <text evidence="2">The sequence shown here is derived from an EMBL/GenBank/DDBJ whole genome shotgun (WGS) entry which is preliminary data.</text>
</comment>
<dbReference type="EMBL" id="JAZGUE010000005">
    <property type="protein sequence ID" value="KAL2266381.1"/>
    <property type="molecule type" value="Genomic_DNA"/>
</dbReference>
<dbReference type="InterPro" id="IPR007174">
    <property type="entry name" value="Las1"/>
</dbReference>
<evidence type="ECO:0000256" key="1">
    <source>
        <dbReference type="SAM" id="MobiDB-lite"/>
    </source>
</evidence>
<protein>
    <recommendedName>
        <fullName evidence="4">Las1-like protein</fullName>
    </recommendedName>
</protein>
<feature type="compositionally biased region" description="Low complexity" evidence="1">
    <location>
        <begin position="36"/>
        <end position="45"/>
    </location>
</feature>
<dbReference type="PANTHER" id="PTHR15002">
    <property type="entry name" value="RIBOSOMAL BIOGENESIS PROTEIN LAS1L"/>
    <property type="match status" value="1"/>
</dbReference>
<evidence type="ECO:0008006" key="4">
    <source>
        <dbReference type="Google" id="ProtNLM"/>
    </source>
</evidence>
<reference evidence="2 3" key="1">
    <citation type="journal article" date="2024" name="Commun. Biol.">
        <title>Comparative genomic analysis of thermophilic fungi reveals convergent evolutionary adaptations and gene losses.</title>
        <authorList>
            <person name="Steindorff A.S."/>
            <person name="Aguilar-Pontes M.V."/>
            <person name="Robinson A.J."/>
            <person name="Andreopoulos B."/>
            <person name="LaButti K."/>
            <person name="Kuo A."/>
            <person name="Mondo S."/>
            <person name="Riley R."/>
            <person name="Otillar R."/>
            <person name="Haridas S."/>
            <person name="Lipzen A."/>
            <person name="Grimwood J."/>
            <person name="Schmutz J."/>
            <person name="Clum A."/>
            <person name="Reid I.D."/>
            <person name="Moisan M.C."/>
            <person name="Butler G."/>
            <person name="Nguyen T.T.M."/>
            <person name="Dewar K."/>
            <person name="Conant G."/>
            <person name="Drula E."/>
            <person name="Henrissat B."/>
            <person name="Hansel C."/>
            <person name="Singer S."/>
            <person name="Hutchinson M.I."/>
            <person name="de Vries R.P."/>
            <person name="Natvig D.O."/>
            <person name="Powell A.J."/>
            <person name="Tsang A."/>
            <person name="Grigoriev I.V."/>
        </authorList>
    </citation>
    <scope>NUCLEOTIDE SEQUENCE [LARGE SCALE GENOMIC DNA]</scope>
    <source>
        <strain evidence="2 3">ATCC 22073</strain>
    </source>
</reference>
<feature type="region of interest" description="Disordered" evidence="1">
    <location>
        <begin position="33"/>
        <end position="67"/>
    </location>
</feature>
<dbReference type="Pfam" id="PF04031">
    <property type="entry name" value="Las1"/>
    <property type="match status" value="1"/>
</dbReference>
<sequence length="404" mass="45133">MVQYVLTPWRNRAELLAVREQFYPAHCRRLRGTGGQQRRAATAAEAYRRTPNPNQEEQEEEEEEENRRRAVARVSMWVHRGGCPHMVESTALLAAAILSDEAVARGRRGRRAAMEDATGVAARGYAVRAAYSAAFSRFVTGLLDSHQDKQRKMSMYDVAKSVGLPATFVELRHQATHEQLPSLTRLRSAARDALEWIWDYYWRHLTPSLPSSVSSVSSPAAELAFEGPRGQGQGQLGDDAGEGSFPHAADGDGVEELARRYLAGEDGLKKEMMDRFQDADVLMALDAVAGSSRDCSVLRRAVALTREVLKRGGGDEDWMQEDEETVKDVGRVRKDIHQAWQRVRMLEGEHEQDEKDDDDDDDDGSNNSSGDKEGKQHDVEMADARPAWVLYDEDAWVPKPIGVA</sequence>
<dbReference type="Proteomes" id="UP001600064">
    <property type="component" value="Unassembled WGS sequence"/>
</dbReference>
<feature type="compositionally biased region" description="Acidic residues" evidence="1">
    <location>
        <begin position="354"/>
        <end position="364"/>
    </location>
</feature>
<dbReference type="RefSeq" id="XP_070865108.1">
    <property type="nucleotide sequence ID" value="XM_071012366.1"/>
</dbReference>
<keyword evidence="3" id="KW-1185">Reference proteome</keyword>
<feature type="region of interest" description="Disordered" evidence="1">
    <location>
        <begin position="225"/>
        <end position="250"/>
    </location>
</feature>
<evidence type="ECO:0000313" key="2">
    <source>
        <dbReference type="EMBL" id="KAL2266381.1"/>
    </source>
</evidence>
<dbReference type="GeneID" id="98127010"/>
<feature type="compositionally biased region" description="Basic and acidic residues" evidence="1">
    <location>
        <begin position="370"/>
        <end position="381"/>
    </location>
</feature>
<evidence type="ECO:0000313" key="3">
    <source>
        <dbReference type="Proteomes" id="UP001600064"/>
    </source>
</evidence>
<accession>A0ABR4D7R4</accession>
<name>A0ABR4D7R4_9PEZI</name>
<feature type="region of interest" description="Disordered" evidence="1">
    <location>
        <begin position="345"/>
        <end position="381"/>
    </location>
</feature>
<gene>
    <name evidence="2" type="ORF">VTJ83DRAFT_5733</name>
</gene>